<keyword evidence="3" id="KW-1185">Reference proteome</keyword>
<keyword evidence="1" id="KW-1133">Transmembrane helix</keyword>
<proteinExistence type="predicted"/>
<evidence type="ECO:0000256" key="1">
    <source>
        <dbReference type="SAM" id="Phobius"/>
    </source>
</evidence>
<dbReference type="EMBL" id="OX597817">
    <property type="protein sequence ID" value="CAI9721510.1"/>
    <property type="molecule type" value="Genomic_DNA"/>
</dbReference>
<dbReference type="Proteomes" id="UP001162480">
    <property type="component" value="Chromosome 4"/>
</dbReference>
<keyword evidence="1" id="KW-0472">Membrane</keyword>
<sequence length="150" mass="16501">MVMFGCDAGSFTDAAGVGMVIFSGCIVGTGVIGVSAAVSAVAAASDASPQFCQYSIYYEHLPLLSAHIRVLNVIKIDQRKSCFGKLKSSAQGSSPIQQALFDSAPQFWSDMFQFLTLMLFLHFLQYIYKHKSVTTSSNKIMRRTNQRKRI</sequence>
<accession>A0AA36ASI3</accession>
<feature type="transmembrane region" description="Helical" evidence="1">
    <location>
        <begin position="20"/>
        <end position="44"/>
    </location>
</feature>
<dbReference type="AlphaFoldDB" id="A0AA36ASI3"/>
<protein>
    <submittedName>
        <fullName evidence="2">Uncharacterized protein</fullName>
    </submittedName>
</protein>
<name>A0AA36ASI3_OCTVU</name>
<keyword evidence="1" id="KW-0812">Transmembrane</keyword>
<organism evidence="2 3">
    <name type="scientific">Octopus vulgaris</name>
    <name type="common">Common octopus</name>
    <dbReference type="NCBI Taxonomy" id="6645"/>
    <lineage>
        <taxon>Eukaryota</taxon>
        <taxon>Metazoa</taxon>
        <taxon>Spiralia</taxon>
        <taxon>Lophotrochozoa</taxon>
        <taxon>Mollusca</taxon>
        <taxon>Cephalopoda</taxon>
        <taxon>Coleoidea</taxon>
        <taxon>Octopodiformes</taxon>
        <taxon>Octopoda</taxon>
        <taxon>Incirrata</taxon>
        <taxon>Octopodidae</taxon>
        <taxon>Octopus</taxon>
    </lineage>
</organism>
<feature type="transmembrane region" description="Helical" evidence="1">
    <location>
        <begin position="111"/>
        <end position="128"/>
    </location>
</feature>
<reference evidence="2" key="1">
    <citation type="submission" date="2023-08" db="EMBL/GenBank/DDBJ databases">
        <authorList>
            <person name="Alioto T."/>
            <person name="Alioto T."/>
            <person name="Gomez Garrido J."/>
        </authorList>
    </citation>
    <scope>NUCLEOTIDE SEQUENCE</scope>
</reference>
<gene>
    <name evidence="2" type="ORF">OCTVUL_1B029184</name>
</gene>
<evidence type="ECO:0000313" key="2">
    <source>
        <dbReference type="EMBL" id="CAI9721510.1"/>
    </source>
</evidence>
<evidence type="ECO:0000313" key="3">
    <source>
        <dbReference type="Proteomes" id="UP001162480"/>
    </source>
</evidence>